<dbReference type="InterPro" id="IPR055123">
    <property type="entry name" value="SpnB-like_Rossmann"/>
</dbReference>
<keyword evidence="4" id="KW-0597">Phosphoprotein</keyword>
<feature type="region of interest" description="C-terminal hotdog fold" evidence="7">
    <location>
        <begin position="1055"/>
        <end position="1193"/>
    </location>
</feature>
<dbReference type="RefSeq" id="WP_217281806.1">
    <property type="nucleotide sequence ID" value="NZ_JAAATY010000057.1"/>
</dbReference>
<dbReference type="NCBIfam" id="NF045894">
    <property type="entry name" value="PKS_plus_SDR"/>
    <property type="match status" value="1"/>
</dbReference>
<dbReference type="Pfam" id="PF16197">
    <property type="entry name" value="KAsynt_C_assoc"/>
    <property type="match status" value="2"/>
</dbReference>
<dbReference type="InterPro" id="IPR049551">
    <property type="entry name" value="PKS_DH_C"/>
</dbReference>
<reference evidence="11 12" key="1">
    <citation type="submission" date="2020-01" db="EMBL/GenBank/DDBJ databases">
        <title>Kibdelosporangium persica a novel Actinomycetes from a hot desert in Iran.</title>
        <authorList>
            <person name="Safaei N."/>
            <person name="Zaburannyi N."/>
            <person name="Mueller R."/>
            <person name="Wink J."/>
        </authorList>
    </citation>
    <scope>NUCLEOTIDE SEQUENCE [LARGE SCALE GENOMIC DNA]</scope>
    <source>
        <strain evidence="11 12">4NS15</strain>
    </source>
</reference>
<dbReference type="InterPro" id="IPR041618">
    <property type="entry name" value="PKS_DE"/>
</dbReference>
<dbReference type="InterPro" id="IPR006162">
    <property type="entry name" value="Ppantetheine_attach_site"/>
</dbReference>
<dbReference type="SMART" id="SM00823">
    <property type="entry name" value="PKS_PP"/>
    <property type="match status" value="2"/>
</dbReference>
<dbReference type="InterPro" id="IPR020841">
    <property type="entry name" value="PKS_Beta-ketoAc_synthase_dom"/>
</dbReference>
<evidence type="ECO:0000259" key="9">
    <source>
        <dbReference type="PROSITE" id="PS52004"/>
    </source>
</evidence>
<organism evidence="11 12">
    <name type="scientific">Kibdelosporangium persicum</name>
    <dbReference type="NCBI Taxonomy" id="2698649"/>
    <lineage>
        <taxon>Bacteria</taxon>
        <taxon>Bacillati</taxon>
        <taxon>Actinomycetota</taxon>
        <taxon>Actinomycetes</taxon>
        <taxon>Pseudonocardiales</taxon>
        <taxon>Pseudonocardiaceae</taxon>
        <taxon>Kibdelosporangium</taxon>
    </lineage>
</organism>
<dbReference type="InterPro" id="IPR049552">
    <property type="entry name" value="PKS_DH_N"/>
</dbReference>
<dbReference type="InterPro" id="IPR020806">
    <property type="entry name" value="PKS_PP-bd"/>
</dbReference>
<keyword evidence="5 11" id="KW-0808">Transferase</keyword>
<dbReference type="InterPro" id="IPR014030">
    <property type="entry name" value="Ketoacyl_synth_N"/>
</dbReference>
<protein>
    <submittedName>
        <fullName evidence="11">Acyl transferase domain-containing protein</fullName>
    </submittedName>
</protein>
<comment type="caution">
    <text evidence="11">The sequence shown here is derived from an EMBL/GenBank/DDBJ whole genome shotgun (WGS) entry which is preliminary data.</text>
</comment>
<dbReference type="Pfam" id="PF00109">
    <property type="entry name" value="ketoacyl-synt"/>
    <property type="match status" value="2"/>
</dbReference>
<dbReference type="Pfam" id="PF00550">
    <property type="entry name" value="PP-binding"/>
    <property type="match status" value="2"/>
</dbReference>
<dbReference type="InterPro" id="IPR020807">
    <property type="entry name" value="PKS_DH"/>
</dbReference>
<dbReference type="InterPro" id="IPR009081">
    <property type="entry name" value="PP-bd_ACP"/>
</dbReference>
<feature type="region of interest" description="N-terminal hotdog fold" evidence="7">
    <location>
        <begin position="917"/>
        <end position="1041"/>
    </location>
</feature>
<dbReference type="CDD" id="cd08952">
    <property type="entry name" value="KR_1_SDR_x"/>
    <property type="match status" value="1"/>
</dbReference>
<dbReference type="PROSITE" id="PS52004">
    <property type="entry name" value="KS3_2"/>
    <property type="match status" value="2"/>
</dbReference>
<keyword evidence="6" id="KW-0511">Multifunctional enzyme</keyword>
<evidence type="ECO:0000256" key="5">
    <source>
        <dbReference type="ARBA" id="ARBA00022679"/>
    </source>
</evidence>
<evidence type="ECO:0000259" key="8">
    <source>
        <dbReference type="PROSITE" id="PS50075"/>
    </source>
</evidence>
<evidence type="ECO:0000256" key="4">
    <source>
        <dbReference type="ARBA" id="ARBA00022553"/>
    </source>
</evidence>
<evidence type="ECO:0000259" key="10">
    <source>
        <dbReference type="PROSITE" id="PS52019"/>
    </source>
</evidence>
<dbReference type="GO" id="GO:0016740">
    <property type="term" value="F:transferase activity"/>
    <property type="evidence" value="ECO:0007669"/>
    <property type="project" value="UniProtKB-KW"/>
</dbReference>
<dbReference type="EMBL" id="JAAATY010000057">
    <property type="protein sequence ID" value="NRN71268.1"/>
    <property type="molecule type" value="Genomic_DNA"/>
</dbReference>
<dbReference type="CDD" id="cd08956">
    <property type="entry name" value="KR_3_FAS_SDR_x"/>
    <property type="match status" value="1"/>
</dbReference>
<evidence type="ECO:0000256" key="6">
    <source>
        <dbReference type="ARBA" id="ARBA00023268"/>
    </source>
</evidence>
<dbReference type="SMART" id="SM00825">
    <property type="entry name" value="PKS_KS"/>
    <property type="match status" value="2"/>
</dbReference>
<dbReference type="InterPro" id="IPR015083">
    <property type="entry name" value="NorB/c/GfsB-D-like_docking"/>
</dbReference>
<dbReference type="PANTHER" id="PTHR43775">
    <property type="entry name" value="FATTY ACID SYNTHASE"/>
    <property type="match status" value="1"/>
</dbReference>
<evidence type="ECO:0000256" key="3">
    <source>
        <dbReference type="ARBA" id="ARBA00022450"/>
    </source>
</evidence>
<gene>
    <name evidence="11" type="ORF">GC106_85430</name>
</gene>
<feature type="domain" description="Carrier" evidence="8">
    <location>
        <begin position="3184"/>
        <end position="3259"/>
    </location>
</feature>
<keyword evidence="3" id="KW-0596">Phosphopantetheine</keyword>
<dbReference type="Pfam" id="PF14765">
    <property type="entry name" value="PS-DH"/>
    <property type="match status" value="1"/>
</dbReference>
<feature type="domain" description="Carrier" evidence="8">
    <location>
        <begin position="1646"/>
        <end position="1725"/>
    </location>
</feature>
<sequence length="3343" mass="349082">MDTSVEQVVQALRASMADNERLRRRNSELVAAAGEAIAIVGMACRYPGGATTPDELWRLVADGADAVSGFPTDRGWDTAAGDSYARQGGFLYDAADFDAEFFEISPREAAAMDPQQRLMLEISWEAVERAGIAPTSLRGQQVGVFFGSNGQDYASFVGQSPDAAGYAVTGAAASVISGRVSYAFGFEGPSVTVDTACSSSLVAVHLAVRALRNGECSLALVGGVTVICTPGGFAEFAKQGGLASDGRCKAFSSAADGTGWAEGAGVLLVERLSDALREGHQVLAVIKGSAVNSDGASNGLTAPNGPSQERVIRQALVDARLPADGVDVLEAHGTGTELGDPIEAQAVLATYGQGRERPLLLGSVKSNIGHTQAAAGVAGIIKMVLAMRHGVAPKSLHLDTPTSHVDWTAGAVELLAEARPWPAVGRPRRAAVSSFGVSGTNAHVILEQPDEEAVAPAGRNARAGEDPLVVPWLLSAKTPVALQAQARRLLEHLRAHEELGSADVGRALATTRAALACRAAVLGDSRAELVQRLGELADGHGATGVVEGTAADGALAFVFSGQGSQLPGMGRELYAASGVFAAALDAVCERLDPWLEHPLREVMFAGENAGPASLIDQTTYTQVGVFAIEVALFRLLEHWGVQPDFVIGHSIGEIAAAHVAGVLTLDDACALVRARGRLMGQLPPGGAMTSIEAGEIEVAASLAGRADEVAIAAVNGPRSVVVSGVDSVVAGIAADWVARGRRTRRLRVSHAFHSPLMEPMLGDFRREIAGLEPMPPRIPIVSTVTGRMAGPGELTSPEYWIRHAREAVRFADGIRVLADAGVVTFLEVGPNAVLSAAGSEIATDAAGFAPSLRGDRGEIEALTSALAWLYVRGVAVDWSAFFAAAGGRRIALPTYAFQRRRYWLGNLRPAGRADVGHPLLDSRADLPDTNEVLFGGRVSTRIQPWLADHRVLGSVLVPGTAFVELALWAAEQVGAGGVDELVVEVPLMIQEEQTARLQLVLGGPDATGRRSVTFYARPDGDTDAPWVRHAGGTLAPAGSVPVGGPDLMSWPPDGAVPVDLTGFYDALAGAGFGYGPAFQAAGTAWRTGSAVYAEVVLPDVLRPDGGGFGLHPALLDAALHPMGLTDTGTAGVPHLPFAWSGVSLHGTGVDAVRVRLRPLGGGRVHVLMTDTEGTPVCSIESLTLRPVSAQDLDGARADTRSLFRVDWTSPGTTESVRPDVRIEVLPGVTAEALGAAGAADVQVVPCLASRGPDVAADTADRVRSAVNLLREWLADERFASSRLVLVTHGAVGPGERSDPAGAAVWGLVRSAQAEHPGRLLIVDTDGAAGSAALMVLASGESQMAVRDGKPLVPRLTRVNRPGQAGPEWDPRGTVLVTGGTGALGGLVAKHLAASHGVRHLLLVSRSGALVPGLEAELTGLGANVTVTACDVSDRDAVRRVLADVPGEHPLTAVVHAAGVLDDGVLADLTSERVDRVLGPKAAGAWNLHELTRDLGLAAFVLFSSASGVFGNPGQANYAAANAFLDALAEYRRQAGLAAVSLAWGPWAAGGGMSAGLSSAALDRLALGGMTALTPERGLALFDASLRQSEALVVPAGLDPHAVPVDSAGRVPALLRALVRRPDRRGPASGTDAGTALRRRLAEVPGDERLEVLLRLVAAQAAVVLRHSGDRPIGSGKAFRELGFDSLTAVELRNRLTELTGLRLPATLVFDYPTPAELAAHLLSEMDDTGAGAVVRPRGTPDTGDEPIAIVAMSCRYPGGVGSPEDFWRLLTDGTDTIARFPPDRGWDVERLYGPAGTAHTIEGGFLYDAGEFDAGFFGISPREAMSMDPQQRLLLETSWEVLERAGIRPESLRGSDTAVYAGVMYHDYGTWLTELPPEAEGYMSTGAAGSVASGRIAYTLGFQGPAVTVDTACSSSLVAMHMGVQALRTGECSLAMAGGVTVMATPGVFAELSRQGALAADGRCKSFSQDADGTGWGEGAGMLLLERLSDARRNNHPVLAVIRGSAVNQDGASNGLTAPNGPAQQRVIRQALANAGLSTADVDAVEAHGTGTRLGDPIEAQALLATYGRDRAGQAPLWLGSVKSNLGHTQAAAGVAGVIKMVLAMRHGILPKTLHADRPTAQVDWSSGAVELLSQAREWPDTGRPRRAAVSSFGISGTNAHVIIEQAQPAEPADRTVHAPVLPWVLSAANRTALAAQAVRLSALVTVDGPDLADVAHTLAVARAGLPHRAVVVASDHDGFAAGLAGLAAGGSRQGVVRGTAQDNDRVVFVFPGQGSQWPGMAAELLDTSPVFHAAIEECSAALRSYVDWSLPEVLRGAPGAPALERVDVVQPALFAVLVSLAALWRSFGVEPSAVVGHSQGEIAAAHVAGGLTLDDAARVVALRSKAIAEGLAGKGGMLSITLAVSDVDERLARWDGRVSVAAVNGTTSVVVSGDPDALDEIEAELRVAGVRARRLPVDYASHSAQVESIRARVLDELAPITPMPSRIPFHSAVAGEPVDTATLDAGYWYRNLRQTVRFSAAVRGLLDADHGVFIECSPHPVLTAGVEEIAMEADKPAVVLGSLRRTDGGLSRFVTALGEAHVRGVPIDISQLTGEARVVDLPTYAFQRQRYWLDAGQRRDAATGTDEADADFWSAVERGDTGSVADLIELPDHASLDSVLPALSSWRRNRRRMSTMDRWRYRIRWRALSAGTVAPLSGTWLLVLPGRTDRDEWVTAAEQALTEAGAVVEKITMPEGADRATLARVLGGSRQVRAVVSLLAMAGQPHSEYPAMTVGMAGTILLSQALGDAGIDAPLWCATRGAISVDDADPSPEPDQAAVWGAGRVAALEFPHRWGGLVDLPEAPDERFRERFVATVAGAYGEDQIALRRQGVFARRMVRAEPANEPPARRWRPSGTVLITGGTGALAARVARWLAGAGAEHIVLTSRRGPAAAGSAQLEADLAALGARVTIAACDVTDRDSLAELIEKMKADGSPIRTVLHAAAVIELGDLAGTSLDAFARVLHAKVTGARLLDELFAGEPLDAFVLFSSISGVWGSGEHGAYAAGNAFLDALAEQRRSRGLPATSVAWGIWNALNEWDAGDTAVRETVLRDRPLRQGLPLLDPDLALTALEQALDHDETFIAVADIDWDRFVPVFTSARASTLLNEIPDAARAMEPVGTPGGDGPGEMLDKLATATDAERDQVLLELVRANAAAVLGHPGPEAVDAERAFRDHGFDSLAAVDLRNRLGADTGLRLATTVVFDFPTPVELAAHLRSELFGGEQATVTGVLAEFDRLGVVLTGLTPGDGERSAITTHLEALLAKWTGGRVVALGTDAPADGQDLAEATGDTIFDLLDKELGTS</sequence>
<evidence type="ECO:0000256" key="1">
    <source>
        <dbReference type="ARBA" id="ARBA00001957"/>
    </source>
</evidence>
<dbReference type="CDD" id="cd00833">
    <property type="entry name" value="PKS"/>
    <property type="match status" value="2"/>
</dbReference>
<evidence type="ECO:0000256" key="7">
    <source>
        <dbReference type="PROSITE-ProRule" id="PRU01363"/>
    </source>
</evidence>
<dbReference type="Pfam" id="PF21089">
    <property type="entry name" value="PKS_DH_N"/>
    <property type="match status" value="1"/>
</dbReference>
<comment type="pathway">
    <text evidence="2">Antibiotic biosynthesis.</text>
</comment>
<proteinExistence type="predicted"/>
<dbReference type="InterPro" id="IPR013968">
    <property type="entry name" value="PKS_KR"/>
</dbReference>
<dbReference type="InterPro" id="IPR014031">
    <property type="entry name" value="Ketoacyl_synth_C"/>
</dbReference>
<dbReference type="SMART" id="SM00822">
    <property type="entry name" value="PKS_KR"/>
    <property type="match status" value="2"/>
</dbReference>
<dbReference type="InterPro" id="IPR050091">
    <property type="entry name" value="PKS_NRPS_Biosynth_Enz"/>
</dbReference>
<dbReference type="Proteomes" id="UP000763557">
    <property type="component" value="Unassembled WGS sequence"/>
</dbReference>
<accession>A0ABX2FJ47</accession>
<dbReference type="PROSITE" id="PS52019">
    <property type="entry name" value="PKS_MFAS_DH"/>
    <property type="match status" value="1"/>
</dbReference>
<feature type="domain" description="PKS/mFAS DH" evidence="10">
    <location>
        <begin position="917"/>
        <end position="1193"/>
    </location>
</feature>
<feature type="domain" description="Ketosynthase family 3 (KS3)" evidence="9">
    <location>
        <begin position="1744"/>
        <end position="2166"/>
    </location>
</feature>
<dbReference type="Pfam" id="PF08659">
    <property type="entry name" value="KR"/>
    <property type="match status" value="2"/>
</dbReference>
<dbReference type="InterPro" id="IPR057326">
    <property type="entry name" value="KR_dom"/>
</dbReference>
<dbReference type="SMART" id="SM01294">
    <property type="entry name" value="PKS_PP_betabranch"/>
    <property type="match status" value="1"/>
</dbReference>
<dbReference type="InterPro" id="IPR032821">
    <property type="entry name" value="PKS_assoc"/>
</dbReference>
<dbReference type="Pfam" id="PF18369">
    <property type="entry name" value="PKS_DE"/>
    <property type="match status" value="1"/>
</dbReference>
<evidence type="ECO:0000313" key="11">
    <source>
        <dbReference type="EMBL" id="NRN71268.1"/>
    </source>
</evidence>
<dbReference type="PROSITE" id="PS50075">
    <property type="entry name" value="CARRIER"/>
    <property type="match status" value="2"/>
</dbReference>
<dbReference type="PANTHER" id="PTHR43775:SF51">
    <property type="entry name" value="INACTIVE PHENOLPHTHIOCEROL SYNTHESIS POLYKETIDE SYNTHASE TYPE I PKS1-RELATED"/>
    <property type="match status" value="1"/>
</dbReference>
<dbReference type="InterPro" id="IPR049900">
    <property type="entry name" value="PKS_mFAS_DH"/>
</dbReference>
<feature type="active site" description="Proton donor; for dehydratase activity" evidence="7">
    <location>
        <position position="1116"/>
    </location>
</feature>
<dbReference type="InterPro" id="IPR014043">
    <property type="entry name" value="Acyl_transferase_dom"/>
</dbReference>
<feature type="domain" description="Ketosynthase family 3 (KS3)" evidence="9">
    <location>
        <begin position="34"/>
        <end position="448"/>
    </location>
</feature>
<feature type="active site" description="Proton acceptor; for dehydratase activity" evidence="7">
    <location>
        <position position="949"/>
    </location>
</feature>
<dbReference type="Pfam" id="PF08990">
    <property type="entry name" value="Docking"/>
    <property type="match status" value="1"/>
</dbReference>
<evidence type="ECO:0000313" key="12">
    <source>
        <dbReference type="Proteomes" id="UP000763557"/>
    </source>
</evidence>
<dbReference type="PROSITE" id="PS00012">
    <property type="entry name" value="PHOSPHOPANTETHEINE"/>
    <property type="match status" value="1"/>
</dbReference>
<dbReference type="Pfam" id="PF02801">
    <property type="entry name" value="Ketoacyl-synt_C"/>
    <property type="match status" value="2"/>
</dbReference>
<keyword evidence="12" id="KW-1185">Reference proteome</keyword>
<evidence type="ECO:0000256" key="2">
    <source>
        <dbReference type="ARBA" id="ARBA00004792"/>
    </source>
</evidence>
<dbReference type="SMART" id="SM00826">
    <property type="entry name" value="PKS_DH"/>
    <property type="match status" value="1"/>
</dbReference>
<dbReference type="InterPro" id="IPR018201">
    <property type="entry name" value="Ketoacyl_synth_AS"/>
</dbReference>
<dbReference type="Pfam" id="PF00698">
    <property type="entry name" value="Acyl_transf_1"/>
    <property type="match status" value="2"/>
</dbReference>
<dbReference type="PROSITE" id="PS00606">
    <property type="entry name" value="KS3_1"/>
    <property type="match status" value="2"/>
</dbReference>
<comment type="cofactor">
    <cofactor evidence="1">
        <name>pantetheine 4'-phosphate</name>
        <dbReference type="ChEBI" id="CHEBI:47942"/>
    </cofactor>
</comment>
<name>A0ABX2FJ47_9PSEU</name>
<dbReference type="Pfam" id="PF22953">
    <property type="entry name" value="SpnB_Rossmann"/>
    <property type="match status" value="1"/>
</dbReference>
<dbReference type="SMART" id="SM00827">
    <property type="entry name" value="PKS_AT"/>
    <property type="match status" value="2"/>
</dbReference>